<gene>
    <name evidence="2" type="ORF">HJO_08247</name>
</gene>
<name>A0A059FQW7_9PROT</name>
<evidence type="ECO:0000313" key="2">
    <source>
        <dbReference type="EMBL" id="KCZ92931.1"/>
    </source>
</evidence>
<keyword evidence="3" id="KW-1185">Reference proteome</keyword>
<reference evidence="2 3" key="1">
    <citation type="journal article" date="2014" name="Antonie Van Leeuwenhoek">
        <title>Hyphomonas beringensis sp. nov. and Hyphomonas chukchiensis sp. nov., isolated from surface seawater of the Bering Sea and Chukchi Sea.</title>
        <authorList>
            <person name="Li C."/>
            <person name="Lai Q."/>
            <person name="Li G."/>
            <person name="Dong C."/>
            <person name="Wang J."/>
            <person name="Liao Y."/>
            <person name="Shao Z."/>
        </authorList>
    </citation>
    <scope>NUCLEOTIDE SEQUENCE [LARGE SCALE GENOMIC DNA]</scope>
    <source>
        <strain evidence="2 3">MHS-2</strain>
    </source>
</reference>
<dbReference type="PATRIC" id="fig|1280950.3.peg.1652"/>
<protein>
    <submittedName>
        <fullName evidence="2">Uncharacterized protein</fullName>
    </submittedName>
</protein>
<dbReference type="AlphaFoldDB" id="A0A059FQW7"/>
<dbReference type="Proteomes" id="UP000025171">
    <property type="component" value="Unassembled WGS sequence"/>
</dbReference>
<feature type="region of interest" description="Disordered" evidence="1">
    <location>
        <begin position="1"/>
        <end position="21"/>
    </location>
</feature>
<evidence type="ECO:0000313" key="3">
    <source>
        <dbReference type="Proteomes" id="UP000025171"/>
    </source>
</evidence>
<dbReference type="EMBL" id="ARYK01000003">
    <property type="protein sequence ID" value="KCZ92931.1"/>
    <property type="molecule type" value="Genomic_DNA"/>
</dbReference>
<comment type="caution">
    <text evidence="2">The sequence shown here is derived from an EMBL/GenBank/DDBJ whole genome shotgun (WGS) entry which is preliminary data.</text>
</comment>
<proteinExistence type="predicted"/>
<evidence type="ECO:0000256" key="1">
    <source>
        <dbReference type="SAM" id="MobiDB-lite"/>
    </source>
</evidence>
<sequence>MLPDAGRTETSCPEETPSLKVQKIGPDTFGLTRRVCVELPDGSDGLATIVLASAESEAELAAERKRYRALFAGVQDDLEWIRQRAADQALSQEDLDAVAELKRLTRDARMNDAPD</sequence>
<organism evidence="2 3">
    <name type="scientific">Hyphomonas johnsonii MHS-2</name>
    <dbReference type="NCBI Taxonomy" id="1280950"/>
    <lineage>
        <taxon>Bacteria</taxon>
        <taxon>Pseudomonadati</taxon>
        <taxon>Pseudomonadota</taxon>
        <taxon>Alphaproteobacteria</taxon>
        <taxon>Hyphomonadales</taxon>
        <taxon>Hyphomonadaceae</taxon>
        <taxon>Hyphomonas</taxon>
    </lineage>
</organism>
<accession>A0A059FQW7</accession>